<dbReference type="InterPro" id="IPR013087">
    <property type="entry name" value="Znf_C2H2_type"/>
</dbReference>
<dbReference type="PROSITE" id="PS50016">
    <property type="entry name" value="ZF_PHD_2"/>
    <property type="match status" value="1"/>
</dbReference>
<evidence type="ECO:0000256" key="5">
    <source>
        <dbReference type="PROSITE-ProRule" id="PRU00042"/>
    </source>
</evidence>
<feature type="region of interest" description="Disordered" evidence="6">
    <location>
        <begin position="388"/>
        <end position="451"/>
    </location>
</feature>
<dbReference type="InterPro" id="IPR019787">
    <property type="entry name" value="Znf_PHD-finger"/>
</dbReference>
<keyword evidence="1" id="KW-0479">Metal-binding</keyword>
<dbReference type="SMART" id="SM00249">
    <property type="entry name" value="PHD"/>
    <property type="match status" value="1"/>
</dbReference>
<feature type="compositionally biased region" description="Basic residues" evidence="6">
    <location>
        <begin position="20"/>
        <end position="29"/>
    </location>
</feature>
<feature type="domain" description="C2H2-type" evidence="8">
    <location>
        <begin position="651"/>
        <end position="670"/>
    </location>
</feature>
<dbReference type="CDD" id="cd15550">
    <property type="entry name" value="PHD_MLL5"/>
    <property type="match status" value="1"/>
</dbReference>
<dbReference type="GO" id="GO:0006325">
    <property type="term" value="P:chromatin organization"/>
    <property type="evidence" value="ECO:0007669"/>
    <property type="project" value="UniProtKB-KW"/>
</dbReference>
<dbReference type="SUPFAM" id="SSF57903">
    <property type="entry name" value="FYVE/PHD zinc finger"/>
    <property type="match status" value="1"/>
</dbReference>
<comment type="caution">
    <text evidence="9">The sequence shown here is derived from an EMBL/GenBank/DDBJ whole genome shotgun (WGS) entry which is preliminary data.</text>
</comment>
<evidence type="ECO:0000259" key="8">
    <source>
        <dbReference type="PROSITE" id="PS50157"/>
    </source>
</evidence>
<dbReference type="OrthoDB" id="79252at2759"/>
<protein>
    <recommendedName>
        <fullName evidence="11">PHD-type domain-containing protein</fullName>
    </recommendedName>
</protein>
<feature type="compositionally biased region" description="Basic residues" evidence="6">
    <location>
        <begin position="779"/>
        <end position="791"/>
    </location>
</feature>
<dbReference type="InterPro" id="IPR013083">
    <property type="entry name" value="Znf_RING/FYVE/PHD"/>
</dbReference>
<feature type="region of interest" description="Disordered" evidence="6">
    <location>
        <begin position="779"/>
        <end position="812"/>
    </location>
</feature>
<feature type="region of interest" description="Disordered" evidence="6">
    <location>
        <begin position="683"/>
        <end position="717"/>
    </location>
</feature>
<keyword evidence="4" id="KW-0156">Chromatin regulator</keyword>
<feature type="region of interest" description="Disordered" evidence="6">
    <location>
        <begin position="172"/>
        <end position="237"/>
    </location>
</feature>
<feature type="compositionally biased region" description="Polar residues" evidence="6">
    <location>
        <begin position="207"/>
        <end position="216"/>
    </location>
</feature>
<dbReference type="GO" id="GO:0008270">
    <property type="term" value="F:zinc ion binding"/>
    <property type="evidence" value="ECO:0007669"/>
    <property type="project" value="UniProtKB-KW"/>
</dbReference>
<dbReference type="GO" id="GO:0034967">
    <property type="term" value="C:Set3 complex"/>
    <property type="evidence" value="ECO:0007669"/>
    <property type="project" value="TreeGrafter"/>
</dbReference>
<feature type="domain" description="PHD-type" evidence="7">
    <location>
        <begin position="726"/>
        <end position="774"/>
    </location>
</feature>
<proteinExistence type="predicted"/>
<dbReference type="Pfam" id="PF20826">
    <property type="entry name" value="PHD_5"/>
    <property type="match status" value="1"/>
</dbReference>
<feature type="region of interest" description="Disordered" evidence="6">
    <location>
        <begin position="260"/>
        <end position="303"/>
    </location>
</feature>
<dbReference type="EMBL" id="JAAAJB010000063">
    <property type="protein sequence ID" value="KAG0267974.1"/>
    <property type="molecule type" value="Genomic_DNA"/>
</dbReference>
<evidence type="ECO:0000256" key="2">
    <source>
        <dbReference type="ARBA" id="ARBA00022771"/>
    </source>
</evidence>
<dbReference type="PROSITE" id="PS01359">
    <property type="entry name" value="ZF_PHD_1"/>
    <property type="match status" value="1"/>
</dbReference>
<dbReference type="InterPro" id="IPR001965">
    <property type="entry name" value="Znf_PHD"/>
</dbReference>
<dbReference type="Proteomes" id="UP000807716">
    <property type="component" value="Unassembled WGS sequence"/>
</dbReference>
<accession>A0A9P6UBS6</accession>
<sequence length="1062" mass="116013">MPFATDSRNSPSPRSDGKRTFRRRTRKSWGQRDNIENALNATLTSMAHLPVQKQSTRIRKRLDAEGVDPSSTHCSGGAKAQRAASADIPMRSAASPLLAARPVGPKVATLQRTLSDKSSFLNQTASLNDTPSSPLLLPSAVDPLLKPVSPLCPKPHRSATPTSISLFAVDSRKRTRSAVGGTEGHDADDENDLPHLRTTGVTKRARSMSTHPSTALDTPPPARGIDDQQNEGIIYSPFPRSSVMPIVLVAEDNDDIFGSDTTLTSYEDSDDEGSLSASQTVSDDDNAESRRALPRHTLLPPPLSLTAYCDPDLEADLEQTAATGEHNHLHDPETECIQESPSAISLLPEDFVVRRGTTASAQVAISSSEEPRSLMSLVLDSHDIVEEELDSEDVSSPPPVRADDNERTTPAFEPPLSSDPASSSSPQPKSEFAVPSVPPHRLHRTLDLPAPLTPETAQAVTDESVSAEIPVPMPPVGTETHLPQPMYRTCLEIMLERSSVNSVQNVLLLKTILRYNLSHGMQSVRAAAAAEKVDAPTEQVSASEPLELDSWGQVIGNGRGLFKETDKARELRCRIEFRRNLVQQAFAKFDQSAPVGWDQSSSLLISTLGTADDVDGSEKISRDAPYHCHGRGPWSTSLQGVISRLALPPSYTCDDCNWSFRMQSDLLSHENLCAVRAIVGNQDESTASEPEENRRSLRSRAVVRQNAHQDEDDGDIEIMGDAEEGVIRCVCESTEDEGSMIQCDKCYVWLHLDCVGLDDDHVPDEYYCPTCLGLPLPRSSRRSARASRSQRRKSEAPAPKMPRLGRFSLDHGVSDKENDGTLAATSINGATATSPQVVLNHDWDDEVDLASSDLGYDHEYMASLWGISARPVFKQRRAPALMLDGSSNLDSDPALDGLIPSPMRLQSHSEAPIPTRGLDYISDDQPTLHDSNAFNYLPSDGTFESNTLSSDGFAPDLLLPSEDTIESEGLRTPVDCSRDDIWEHNDLDDLDDVYGSGFNLQLNRSIHAGHKGVARVPLEEHFPRELLTDNVIDWFFEQNSSNIEDLDLEGIIDLGTEAAMDE</sequence>
<evidence type="ECO:0000313" key="9">
    <source>
        <dbReference type="EMBL" id="KAG0267974.1"/>
    </source>
</evidence>
<evidence type="ECO:0000259" key="7">
    <source>
        <dbReference type="PROSITE" id="PS50016"/>
    </source>
</evidence>
<dbReference type="Gene3D" id="3.30.40.10">
    <property type="entry name" value="Zinc/RING finger domain, C3HC4 (zinc finger)"/>
    <property type="match status" value="1"/>
</dbReference>
<evidence type="ECO:0000256" key="4">
    <source>
        <dbReference type="ARBA" id="ARBA00022853"/>
    </source>
</evidence>
<dbReference type="PROSITE" id="PS50157">
    <property type="entry name" value="ZINC_FINGER_C2H2_2"/>
    <property type="match status" value="1"/>
</dbReference>
<dbReference type="PANTHER" id="PTHR46462">
    <property type="entry name" value="UPSET, ISOFORM A"/>
    <property type="match status" value="1"/>
</dbReference>
<dbReference type="InterPro" id="IPR011011">
    <property type="entry name" value="Znf_FYVE_PHD"/>
</dbReference>
<keyword evidence="2 5" id="KW-0863">Zinc-finger</keyword>
<feature type="region of interest" description="Disordered" evidence="6">
    <location>
        <begin position="1"/>
        <end position="32"/>
    </location>
</feature>
<evidence type="ECO:0000256" key="1">
    <source>
        <dbReference type="ARBA" id="ARBA00022723"/>
    </source>
</evidence>
<dbReference type="GO" id="GO:0006355">
    <property type="term" value="P:regulation of DNA-templated transcription"/>
    <property type="evidence" value="ECO:0007669"/>
    <property type="project" value="TreeGrafter"/>
</dbReference>
<dbReference type="GO" id="GO:0070210">
    <property type="term" value="C:Rpd3L-Expanded complex"/>
    <property type="evidence" value="ECO:0007669"/>
    <property type="project" value="TreeGrafter"/>
</dbReference>
<feature type="compositionally biased region" description="Polar residues" evidence="6">
    <location>
        <begin position="1"/>
        <end position="13"/>
    </location>
</feature>
<dbReference type="AlphaFoldDB" id="A0A9P6UBS6"/>
<evidence type="ECO:0000256" key="3">
    <source>
        <dbReference type="ARBA" id="ARBA00022833"/>
    </source>
</evidence>
<evidence type="ECO:0000313" key="10">
    <source>
        <dbReference type="Proteomes" id="UP000807716"/>
    </source>
</evidence>
<organism evidence="9 10">
    <name type="scientific">Actinomortierella ambigua</name>
    <dbReference type="NCBI Taxonomy" id="1343610"/>
    <lineage>
        <taxon>Eukaryota</taxon>
        <taxon>Fungi</taxon>
        <taxon>Fungi incertae sedis</taxon>
        <taxon>Mucoromycota</taxon>
        <taxon>Mortierellomycotina</taxon>
        <taxon>Mortierellomycetes</taxon>
        <taxon>Mortierellales</taxon>
        <taxon>Mortierellaceae</taxon>
        <taxon>Actinomortierella</taxon>
    </lineage>
</organism>
<evidence type="ECO:0000256" key="6">
    <source>
        <dbReference type="SAM" id="MobiDB-lite"/>
    </source>
</evidence>
<evidence type="ECO:0008006" key="11">
    <source>
        <dbReference type="Google" id="ProtNLM"/>
    </source>
</evidence>
<dbReference type="PANTHER" id="PTHR46462:SF3">
    <property type="entry name" value="UPSET, ISOFORM A"/>
    <property type="match status" value="1"/>
</dbReference>
<feature type="compositionally biased region" description="Low complexity" evidence="6">
    <location>
        <begin position="414"/>
        <end position="430"/>
    </location>
</feature>
<dbReference type="InterPro" id="IPR019786">
    <property type="entry name" value="Zinc_finger_PHD-type_CS"/>
</dbReference>
<gene>
    <name evidence="9" type="ORF">DFQ27_007845</name>
</gene>
<name>A0A9P6UBS6_9FUNG</name>
<reference evidence="9" key="1">
    <citation type="journal article" date="2020" name="Fungal Divers.">
        <title>Resolving the Mortierellaceae phylogeny through synthesis of multi-gene phylogenetics and phylogenomics.</title>
        <authorList>
            <person name="Vandepol N."/>
            <person name="Liber J."/>
            <person name="Desiro A."/>
            <person name="Na H."/>
            <person name="Kennedy M."/>
            <person name="Barry K."/>
            <person name="Grigoriev I.V."/>
            <person name="Miller A.N."/>
            <person name="O'Donnell K."/>
            <person name="Stajich J.E."/>
            <person name="Bonito G."/>
        </authorList>
    </citation>
    <scope>NUCLEOTIDE SEQUENCE</scope>
    <source>
        <strain evidence="9">BC1065</strain>
    </source>
</reference>
<keyword evidence="3" id="KW-0862">Zinc</keyword>
<keyword evidence="10" id="KW-1185">Reference proteome</keyword>